<dbReference type="KEGG" id="ptaw:DW352_00455"/>
<name>A0A345ZQC4_9HYPH</name>
<gene>
    <name evidence="2" type="ORF">DW352_00455</name>
</gene>
<dbReference type="EMBL" id="CP031417">
    <property type="protein sequence ID" value="AXK79121.1"/>
    <property type="molecule type" value="Genomic_DNA"/>
</dbReference>
<dbReference type="AlphaFoldDB" id="A0A345ZQC4"/>
<evidence type="ECO:0000256" key="1">
    <source>
        <dbReference type="SAM" id="MobiDB-lite"/>
    </source>
</evidence>
<dbReference type="RefSeq" id="WP_115687498.1">
    <property type="nucleotide sequence ID" value="NZ_CP031417.1"/>
</dbReference>
<reference evidence="2 3" key="1">
    <citation type="submission" date="2018-07" db="EMBL/GenBank/DDBJ databases">
        <authorList>
            <person name="Quirk P.G."/>
            <person name="Krulwich T.A."/>
        </authorList>
    </citation>
    <scope>NUCLEOTIDE SEQUENCE [LARGE SCALE GENOMIC DNA]</scope>
    <source>
        <strain evidence="2 3">CC-BB4</strain>
    </source>
</reference>
<feature type="region of interest" description="Disordered" evidence="1">
    <location>
        <begin position="55"/>
        <end position="82"/>
    </location>
</feature>
<dbReference type="Proteomes" id="UP000254889">
    <property type="component" value="Chromosome"/>
</dbReference>
<proteinExistence type="predicted"/>
<evidence type="ECO:0000313" key="3">
    <source>
        <dbReference type="Proteomes" id="UP000254889"/>
    </source>
</evidence>
<organism evidence="2 3">
    <name type="scientific">Pseudolabrys taiwanensis</name>
    <dbReference type="NCBI Taxonomy" id="331696"/>
    <lineage>
        <taxon>Bacteria</taxon>
        <taxon>Pseudomonadati</taxon>
        <taxon>Pseudomonadota</taxon>
        <taxon>Alphaproteobacteria</taxon>
        <taxon>Hyphomicrobiales</taxon>
        <taxon>Xanthobacteraceae</taxon>
        <taxon>Pseudolabrys</taxon>
    </lineage>
</organism>
<protein>
    <submittedName>
        <fullName evidence="2">Uncharacterized protein</fullName>
    </submittedName>
</protein>
<keyword evidence="3" id="KW-1185">Reference proteome</keyword>
<accession>A0A345ZQC4</accession>
<evidence type="ECO:0000313" key="2">
    <source>
        <dbReference type="EMBL" id="AXK79121.1"/>
    </source>
</evidence>
<sequence>MADRRVWVIVGLLMAVLLSAFAAGRLRVSHEGRRCLVESTPGLLPAARFFMARTASRPDPGLRPGDTAPHPLPADASPRPLP</sequence>